<accession>A0A0F9IG41</accession>
<comment type="caution">
    <text evidence="1">The sequence shown here is derived from an EMBL/GenBank/DDBJ whole genome shotgun (WGS) entry which is preliminary data.</text>
</comment>
<evidence type="ECO:0000313" key="1">
    <source>
        <dbReference type="EMBL" id="KKM18749.1"/>
    </source>
</evidence>
<dbReference type="EMBL" id="LAZR01014154">
    <property type="protein sequence ID" value="KKM18749.1"/>
    <property type="molecule type" value="Genomic_DNA"/>
</dbReference>
<gene>
    <name evidence="1" type="ORF">LCGC14_1662500</name>
</gene>
<protein>
    <submittedName>
        <fullName evidence="1">Uncharacterized protein</fullName>
    </submittedName>
</protein>
<sequence length="112" mass="13120">MKIRNGFISNSSSSSFLIYGAWIDKSEIEKFLSEEQLEMAKEDGIKEVLYDVDLDMFVHYNDYNEQCAFGKSWSSIADDETGKQFRESIEKCLKEKFGENIEFSTIRETYYC</sequence>
<name>A0A0F9IG41_9ZZZZ</name>
<dbReference type="AlphaFoldDB" id="A0A0F9IG41"/>
<proteinExistence type="predicted"/>
<organism evidence="1">
    <name type="scientific">marine sediment metagenome</name>
    <dbReference type="NCBI Taxonomy" id="412755"/>
    <lineage>
        <taxon>unclassified sequences</taxon>
        <taxon>metagenomes</taxon>
        <taxon>ecological metagenomes</taxon>
    </lineage>
</organism>
<reference evidence="1" key="1">
    <citation type="journal article" date="2015" name="Nature">
        <title>Complex archaea that bridge the gap between prokaryotes and eukaryotes.</title>
        <authorList>
            <person name="Spang A."/>
            <person name="Saw J.H."/>
            <person name="Jorgensen S.L."/>
            <person name="Zaremba-Niedzwiedzka K."/>
            <person name="Martijn J."/>
            <person name="Lind A.E."/>
            <person name="van Eijk R."/>
            <person name="Schleper C."/>
            <person name="Guy L."/>
            <person name="Ettema T.J."/>
        </authorList>
    </citation>
    <scope>NUCLEOTIDE SEQUENCE</scope>
</reference>